<protein>
    <submittedName>
        <fullName evidence="2">Uncharacterized protein</fullName>
    </submittedName>
</protein>
<sequence>MNKEILEKWPATTNPRLAGKMSTDNHTIRKRKDQVYASKWCQLHDKHLDISLATYNCKTGYKQL</sequence>
<keyword evidence="3" id="KW-1185">Reference proteome</keyword>
<comment type="caution">
    <text evidence="2">The sequence shown here is derived from an EMBL/GenBank/DDBJ whole genome shotgun (WGS) entry which is preliminary data.</text>
</comment>
<organism evidence="2 3">
    <name type="scientific">Malus baccata</name>
    <name type="common">Siberian crab apple</name>
    <name type="synonym">Pyrus baccata</name>
    <dbReference type="NCBI Taxonomy" id="106549"/>
    <lineage>
        <taxon>Eukaryota</taxon>
        <taxon>Viridiplantae</taxon>
        <taxon>Streptophyta</taxon>
        <taxon>Embryophyta</taxon>
        <taxon>Tracheophyta</taxon>
        <taxon>Spermatophyta</taxon>
        <taxon>Magnoliopsida</taxon>
        <taxon>eudicotyledons</taxon>
        <taxon>Gunneridae</taxon>
        <taxon>Pentapetalae</taxon>
        <taxon>rosids</taxon>
        <taxon>fabids</taxon>
        <taxon>Rosales</taxon>
        <taxon>Rosaceae</taxon>
        <taxon>Amygdaloideae</taxon>
        <taxon>Maleae</taxon>
        <taxon>Malus</taxon>
    </lineage>
</organism>
<evidence type="ECO:0000313" key="2">
    <source>
        <dbReference type="EMBL" id="TQE05448.1"/>
    </source>
</evidence>
<dbReference type="Proteomes" id="UP000315295">
    <property type="component" value="Unassembled WGS sequence"/>
</dbReference>
<dbReference type="AlphaFoldDB" id="A0A540N309"/>
<reference evidence="2 3" key="1">
    <citation type="journal article" date="2019" name="G3 (Bethesda)">
        <title>Sequencing of a Wild Apple (Malus baccata) Genome Unravels the Differences Between Cultivated and Wild Apple Species Regarding Disease Resistance and Cold Tolerance.</title>
        <authorList>
            <person name="Chen X."/>
        </authorList>
    </citation>
    <scope>NUCLEOTIDE SEQUENCE [LARGE SCALE GENOMIC DNA]</scope>
    <source>
        <strain evidence="3">cv. Shandingzi</strain>
        <tissue evidence="2">Leaves</tissue>
    </source>
</reference>
<name>A0A540N309_MALBA</name>
<feature type="region of interest" description="Disordered" evidence="1">
    <location>
        <begin position="1"/>
        <end position="24"/>
    </location>
</feature>
<accession>A0A540N309</accession>
<gene>
    <name evidence="2" type="ORF">C1H46_008950</name>
</gene>
<evidence type="ECO:0000313" key="3">
    <source>
        <dbReference type="Proteomes" id="UP000315295"/>
    </source>
</evidence>
<proteinExistence type="predicted"/>
<evidence type="ECO:0000256" key="1">
    <source>
        <dbReference type="SAM" id="MobiDB-lite"/>
    </source>
</evidence>
<dbReference type="EMBL" id="VIEB01000122">
    <property type="protein sequence ID" value="TQE05448.1"/>
    <property type="molecule type" value="Genomic_DNA"/>
</dbReference>